<dbReference type="GeneID" id="70243913"/>
<dbReference type="InterPro" id="IPR050745">
    <property type="entry name" value="Multifunctional_regulatory"/>
</dbReference>
<accession>A0AAD4Q2N9</accession>
<keyword evidence="1" id="KW-0677">Repeat</keyword>
<feature type="coiled-coil region" evidence="4">
    <location>
        <begin position="353"/>
        <end position="380"/>
    </location>
</feature>
<dbReference type="Proteomes" id="UP001201262">
    <property type="component" value="Unassembled WGS sequence"/>
</dbReference>
<dbReference type="AlphaFoldDB" id="A0AAD4Q2N9"/>
<dbReference type="Gene3D" id="1.25.40.20">
    <property type="entry name" value="Ankyrin repeat-containing domain"/>
    <property type="match status" value="2"/>
</dbReference>
<dbReference type="PANTHER" id="PTHR24189:SF50">
    <property type="entry name" value="ANKYRIN REPEAT AND SOCS BOX PROTEIN 2"/>
    <property type="match status" value="1"/>
</dbReference>
<evidence type="ECO:0000313" key="5">
    <source>
        <dbReference type="EMBL" id="KAH8703877.1"/>
    </source>
</evidence>
<proteinExistence type="predicted"/>
<comment type="caution">
    <text evidence="5">The sequence shown here is derived from an EMBL/GenBank/DDBJ whole genome shotgun (WGS) entry which is preliminary data.</text>
</comment>
<dbReference type="PANTHER" id="PTHR24189">
    <property type="entry name" value="MYOTROPHIN"/>
    <property type="match status" value="1"/>
</dbReference>
<dbReference type="EMBL" id="JAJTJA010000002">
    <property type="protein sequence ID" value="KAH8703877.1"/>
    <property type="molecule type" value="Genomic_DNA"/>
</dbReference>
<evidence type="ECO:0000313" key="6">
    <source>
        <dbReference type="Proteomes" id="UP001201262"/>
    </source>
</evidence>
<feature type="repeat" description="ANK" evidence="3">
    <location>
        <begin position="72"/>
        <end position="104"/>
    </location>
</feature>
<evidence type="ECO:0000256" key="4">
    <source>
        <dbReference type="SAM" id="Coils"/>
    </source>
</evidence>
<dbReference type="SUPFAM" id="SSF48403">
    <property type="entry name" value="Ankyrin repeat"/>
    <property type="match status" value="1"/>
</dbReference>
<evidence type="ECO:0000256" key="3">
    <source>
        <dbReference type="PROSITE-ProRule" id="PRU00023"/>
    </source>
</evidence>
<reference evidence="5" key="1">
    <citation type="submission" date="2021-12" db="EMBL/GenBank/DDBJ databases">
        <title>Convergent genome expansion in fungi linked to evolution of root-endophyte symbiosis.</title>
        <authorList>
            <consortium name="DOE Joint Genome Institute"/>
            <person name="Ke Y.-H."/>
            <person name="Bonito G."/>
            <person name="Liao H.-L."/>
            <person name="Looney B."/>
            <person name="Rojas-Flechas A."/>
            <person name="Nash J."/>
            <person name="Hameed K."/>
            <person name="Schadt C."/>
            <person name="Martin F."/>
            <person name="Crous P.W."/>
            <person name="Miettinen O."/>
            <person name="Magnuson J.K."/>
            <person name="Labbe J."/>
            <person name="Jacobson D."/>
            <person name="Doktycz M.J."/>
            <person name="Veneault-Fourrey C."/>
            <person name="Kuo A."/>
            <person name="Mondo S."/>
            <person name="Calhoun S."/>
            <person name="Riley R."/>
            <person name="Ohm R."/>
            <person name="LaButti K."/>
            <person name="Andreopoulos B."/>
            <person name="Pangilinan J."/>
            <person name="Nolan M."/>
            <person name="Tritt A."/>
            <person name="Clum A."/>
            <person name="Lipzen A."/>
            <person name="Daum C."/>
            <person name="Barry K."/>
            <person name="Grigoriev I.V."/>
            <person name="Vilgalys R."/>
        </authorList>
    </citation>
    <scope>NUCLEOTIDE SEQUENCE</scope>
    <source>
        <strain evidence="5">PMI_201</strain>
    </source>
</reference>
<gene>
    <name evidence="5" type="ORF">BGW36DRAFT_355275</name>
</gene>
<keyword evidence="4" id="KW-0175">Coiled coil</keyword>
<sequence>MKSSGFKWAVRHGDLLIIKQLLDYGGDITSLESGYPLLLAIKKGDVEVLKFLLTNASKNYMKRALAQPIDAKKTTVLHWAISLADVPCVKVLLEESVDVGITNQDLYRPLDYLFKRTRTGLFDHYAEIIRLFLDIHPAEVFKPLHGESPWDHPGRKTPLILAVRQRSLKLVNIIIKASLLLNKYRTSEFINEDGGYGAAALSFVCDASKWPCDQNGRDQVLAIAKTLLLHGADVNKEISSNGQRIYLPIYRSCFRPPSIDHPRQILNTIRLQHDIISLLIDNGADVKIRENFQGSSDYRFPCIRFLDTTEYYSIYVLDSGKLYLEPEDILQDTHTTLRFEEDAPNTMSPSYTLNAWSGELESEEEEKEEILRLLQATFKKLLKNMEVNDFSRYCGGNEITLLHRASVIPGIFGVHATQILLEKGAKIHEQDTYSRTPLEHAVEKNMNTISIPCYDAGRESKSG</sequence>
<evidence type="ECO:0000256" key="2">
    <source>
        <dbReference type="ARBA" id="ARBA00023043"/>
    </source>
</evidence>
<name>A0AAD4Q2N9_9EURO</name>
<dbReference type="PROSITE" id="PS50088">
    <property type="entry name" value="ANK_REPEAT"/>
    <property type="match status" value="1"/>
</dbReference>
<dbReference type="SMART" id="SM00248">
    <property type="entry name" value="ANK"/>
    <property type="match status" value="7"/>
</dbReference>
<evidence type="ECO:0000256" key="1">
    <source>
        <dbReference type="ARBA" id="ARBA00022737"/>
    </source>
</evidence>
<dbReference type="InterPro" id="IPR002110">
    <property type="entry name" value="Ankyrin_rpt"/>
</dbReference>
<organism evidence="5 6">
    <name type="scientific">Talaromyces proteolyticus</name>
    <dbReference type="NCBI Taxonomy" id="1131652"/>
    <lineage>
        <taxon>Eukaryota</taxon>
        <taxon>Fungi</taxon>
        <taxon>Dikarya</taxon>
        <taxon>Ascomycota</taxon>
        <taxon>Pezizomycotina</taxon>
        <taxon>Eurotiomycetes</taxon>
        <taxon>Eurotiomycetidae</taxon>
        <taxon>Eurotiales</taxon>
        <taxon>Trichocomaceae</taxon>
        <taxon>Talaromyces</taxon>
        <taxon>Talaromyces sect. Bacilispori</taxon>
    </lineage>
</organism>
<protein>
    <submittedName>
        <fullName evidence="5">Ankyrin repeat-containing domain protein</fullName>
    </submittedName>
</protein>
<keyword evidence="6" id="KW-1185">Reference proteome</keyword>
<dbReference type="InterPro" id="IPR036770">
    <property type="entry name" value="Ankyrin_rpt-contain_sf"/>
</dbReference>
<keyword evidence="2 3" id="KW-0040">ANK repeat</keyword>
<dbReference type="Pfam" id="PF12796">
    <property type="entry name" value="Ank_2"/>
    <property type="match status" value="1"/>
</dbReference>
<dbReference type="RefSeq" id="XP_046076895.1">
    <property type="nucleotide sequence ID" value="XM_046213626.1"/>
</dbReference>